<dbReference type="NCBIfam" id="TIGR02937">
    <property type="entry name" value="sigma70-ECF"/>
    <property type="match status" value="1"/>
</dbReference>
<keyword evidence="10" id="KW-1185">Reference proteome</keyword>
<dbReference type="Gene3D" id="1.20.120.1810">
    <property type="match status" value="1"/>
</dbReference>
<feature type="domain" description="RNA polymerase sigma-70 region 4" evidence="8">
    <location>
        <begin position="244"/>
        <end position="291"/>
    </location>
</feature>
<dbReference type="InterPro" id="IPR007630">
    <property type="entry name" value="RNA_pol_sigma70_r4"/>
</dbReference>
<accession>A0ABW4FNP7</accession>
<dbReference type="NCBIfam" id="TIGR02980">
    <property type="entry name" value="SigBFG"/>
    <property type="match status" value="1"/>
</dbReference>
<feature type="domain" description="RNA polymerase sigma-70 region 2" evidence="7">
    <location>
        <begin position="75"/>
        <end position="142"/>
    </location>
</feature>
<dbReference type="InterPro" id="IPR014284">
    <property type="entry name" value="RNA_pol_sigma-70_dom"/>
</dbReference>
<dbReference type="Pfam" id="PF04545">
    <property type="entry name" value="Sigma70_r4"/>
    <property type="match status" value="1"/>
</dbReference>
<dbReference type="InterPro" id="IPR007627">
    <property type="entry name" value="RNA_pol_sigma70_r2"/>
</dbReference>
<feature type="compositionally biased region" description="Basic and acidic residues" evidence="5">
    <location>
        <begin position="12"/>
        <end position="42"/>
    </location>
</feature>
<feature type="region of interest" description="Disordered" evidence="5">
    <location>
        <begin position="1"/>
        <end position="42"/>
    </location>
</feature>
<keyword evidence="4" id="KW-0804">Transcription</keyword>
<dbReference type="InterPro" id="IPR007624">
    <property type="entry name" value="RNA_pol_sigma70_r3"/>
</dbReference>
<dbReference type="Pfam" id="PF04542">
    <property type="entry name" value="Sigma70_r2"/>
    <property type="match status" value="1"/>
</dbReference>
<protein>
    <submittedName>
        <fullName evidence="9">SigB/SigF/SigG family RNA polymerase sigma factor</fullName>
    </submittedName>
</protein>
<evidence type="ECO:0000313" key="10">
    <source>
        <dbReference type="Proteomes" id="UP001597145"/>
    </source>
</evidence>
<evidence type="ECO:0000256" key="2">
    <source>
        <dbReference type="ARBA" id="ARBA00023082"/>
    </source>
</evidence>
<sequence>MTATYLCAPPDTRPREPDLEPTGHQEPEPGLPERRSPAPERRRTNQYAHLTPLFAELARLPAGDRRSAELREQLIIEHLPVAKHIAQRYAHRRELLQDLEQVATVGLIHAVDRFNPDLGHAFLTFAVPTINGEVLRWFRDRLWMVRVPRRLKELHVAIPAAVAALSQELGRAPSSTEIADRLDVPVTDVVDGLQVRNAYRCMSLDEPAGNGAKTSRAPRFAAAMGSLDPGVALVENRESLIPLIDALSERERRIVLMRFFGDMTQSQIAREVGISQMHVSRLLTATLARLRRAMTVDA</sequence>
<evidence type="ECO:0000256" key="4">
    <source>
        <dbReference type="ARBA" id="ARBA00023163"/>
    </source>
</evidence>
<evidence type="ECO:0000259" key="8">
    <source>
        <dbReference type="Pfam" id="PF04545"/>
    </source>
</evidence>
<dbReference type="InterPro" id="IPR014322">
    <property type="entry name" value="RNA_pol_sigma-B/F/G"/>
</dbReference>
<keyword evidence="1" id="KW-0805">Transcription regulation</keyword>
<dbReference type="InterPro" id="IPR036388">
    <property type="entry name" value="WH-like_DNA-bd_sf"/>
</dbReference>
<reference evidence="10" key="1">
    <citation type="journal article" date="2019" name="Int. J. Syst. Evol. Microbiol.">
        <title>The Global Catalogue of Microorganisms (GCM) 10K type strain sequencing project: providing services to taxonomists for standard genome sequencing and annotation.</title>
        <authorList>
            <consortium name="The Broad Institute Genomics Platform"/>
            <consortium name="The Broad Institute Genome Sequencing Center for Infectious Disease"/>
            <person name="Wu L."/>
            <person name="Ma J."/>
        </authorList>
    </citation>
    <scope>NUCLEOTIDE SEQUENCE [LARGE SCALE GENOMIC DNA]</scope>
    <source>
        <strain evidence="10">JCM 12165</strain>
    </source>
</reference>
<proteinExistence type="predicted"/>
<dbReference type="RefSeq" id="WP_343979484.1">
    <property type="nucleotide sequence ID" value="NZ_BAAAJG010000011.1"/>
</dbReference>
<comment type="caution">
    <text evidence="9">The sequence shown here is derived from an EMBL/GenBank/DDBJ whole genome shotgun (WGS) entry which is preliminary data.</text>
</comment>
<feature type="domain" description="RNA polymerase sigma-70 region 3" evidence="6">
    <location>
        <begin position="157"/>
        <end position="206"/>
    </location>
</feature>
<dbReference type="Gene3D" id="1.10.10.10">
    <property type="entry name" value="Winged helix-like DNA-binding domain superfamily/Winged helix DNA-binding domain"/>
    <property type="match status" value="2"/>
</dbReference>
<evidence type="ECO:0000259" key="7">
    <source>
        <dbReference type="Pfam" id="PF04542"/>
    </source>
</evidence>
<evidence type="ECO:0000256" key="1">
    <source>
        <dbReference type="ARBA" id="ARBA00023015"/>
    </source>
</evidence>
<dbReference type="InterPro" id="IPR013324">
    <property type="entry name" value="RNA_pol_sigma_r3/r4-like"/>
</dbReference>
<dbReference type="InterPro" id="IPR013325">
    <property type="entry name" value="RNA_pol_sigma_r2"/>
</dbReference>
<gene>
    <name evidence="9" type="ORF">ACFSCY_19230</name>
</gene>
<evidence type="ECO:0000259" key="6">
    <source>
        <dbReference type="Pfam" id="PF04539"/>
    </source>
</evidence>
<evidence type="ECO:0000256" key="5">
    <source>
        <dbReference type="SAM" id="MobiDB-lite"/>
    </source>
</evidence>
<keyword evidence="3" id="KW-0238">DNA-binding</keyword>
<dbReference type="PANTHER" id="PTHR30385:SF4">
    <property type="entry name" value="RNA POLYMERASE SIGMA-E FACTOR"/>
    <property type="match status" value="1"/>
</dbReference>
<dbReference type="Proteomes" id="UP001597145">
    <property type="component" value="Unassembled WGS sequence"/>
</dbReference>
<dbReference type="Pfam" id="PF04539">
    <property type="entry name" value="Sigma70_r3"/>
    <property type="match status" value="1"/>
</dbReference>
<evidence type="ECO:0000256" key="3">
    <source>
        <dbReference type="ARBA" id="ARBA00023125"/>
    </source>
</evidence>
<dbReference type="SUPFAM" id="SSF88946">
    <property type="entry name" value="Sigma2 domain of RNA polymerase sigma factors"/>
    <property type="match status" value="1"/>
</dbReference>
<evidence type="ECO:0000313" key="9">
    <source>
        <dbReference type="EMBL" id="MFD1531571.1"/>
    </source>
</evidence>
<dbReference type="PRINTS" id="PR00046">
    <property type="entry name" value="SIGMA70FCT"/>
</dbReference>
<dbReference type="CDD" id="cd06171">
    <property type="entry name" value="Sigma70_r4"/>
    <property type="match status" value="1"/>
</dbReference>
<keyword evidence="2" id="KW-0731">Sigma factor</keyword>
<dbReference type="EMBL" id="JBHUCP010000014">
    <property type="protein sequence ID" value="MFD1531571.1"/>
    <property type="molecule type" value="Genomic_DNA"/>
</dbReference>
<name>A0ABW4FNP7_9PSEU</name>
<dbReference type="InterPro" id="IPR000943">
    <property type="entry name" value="RNA_pol_sigma70"/>
</dbReference>
<dbReference type="PANTHER" id="PTHR30385">
    <property type="entry name" value="SIGMA FACTOR F FLAGELLAR"/>
    <property type="match status" value="1"/>
</dbReference>
<dbReference type="SUPFAM" id="SSF88659">
    <property type="entry name" value="Sigma3 and sigma4 domains of RNA polymerase sigma factors"/>
    <property type="match status" value="2"/>
</dbReference>
<organism evidence="9 10">
    <name type="scientific">Pseudonocardia aurantiaca</name>
    <dbReference type="NCBI Taxonomy" id="75290"/>
    <lineage>
        <taxon>Bacteria</taxon>
        <taxon>Bacillati</taxon>
        <taxon>Actinomycetota</taxon>
        <taxon>Actinomycetes</taxon>
        <taxon>Pseudonocardiales</taxon>
        <taxon>Pseudonocardiaceae</taxon>
        <taxon>Pseudonocardia</taxon>
    </lineage>
</organism>